<name>A0A0L8BLI3_ENSAD</name>
<dbReference type="GO" id="GO:0022857">
    <property type="term" value="F:transmembrane transporter activity"/>
    <property type="evidence" value="ECO:0007669"/>
    <property type="project" value="TreeGrafter"/>
</dbReference>
<reference evidence="5" key="1">
    <citation type="submission" date="2015-07" db="EMBL/GenBank/DDBJ databases">
        <title>Whole genome sequence of an Ensifer adhaerens strain isolated from a cave pool in the Wind Cave National Park.</title>
        <authorList>
            <person name="Eng W.W.H."/>
            <person name="Gan H.M."/>
            <person name="Barton H.A."/>
            <person name="Savka M.A."/>
        </authorList>
    </citation>
    <scope>NUCLEOTIDE SEQUENCE [LARGE SCALE GENOMIC DNA]</scope>
    <source>
        <strain evidence="5">SD006</strain>
    </source>
</reference>
<dbReference type="Pfam" id="PF00005">
    <property type="entry name" value="ABC_tran"/>
    <property type="match status" value="1"/>
</dbReference>
<dbReference type="Gene3D" id="3.40.50.300">
    <property type="entry name" value="P-loop containing nucleotide triphosphate hydrolases"/>
    <property type="match status" value="1"/>
</dbReference>
<accession>A0A0L8BLI3</accession>
<dbReference type="InterPro" id="IPR003593">
    <property type="entry name" value="AAA+_ATPase"/>
</dbReference>
<evidence type="ECO:0000256" key="1">
    <source>
        <dbReference type="ARBA" id="ARBA00022741"/>
    </source>
</evidence>
<protein>
    <submittedName>
        <fullName evidence="4">ABC transporter</fullName>
    </submittedName>
</protein>
<dbReference type="GO" id="GO:0016887">
    <property type="term" value="F:ATP hydrolysis activity"/>
    <property type="evidence" value="ECO:0007669"/>
    <property type="project" value="InterPro"/>
</dbReference>
<keyword evidence="2" id="KW-0067">ATP-binding</keyword>
<proteinExistence type="predicted"/>
<dbReference type="InterPro" id="IPR003439">
    <property type="entry name" value="ABC_transporter-like_ATP-bd"/>
</dbReference>
<dbReference type="GO" id="GO:0005524">
    <property type="term" value="F:ATP binding"/>
    <property type="evidence" value="ECO:0007669"/>
    <property type="project" value="UniProtKB-KW"/>
</dbReference>
<feature type="domain" description="ABC transporter" evidence="3">
    <location>
        <begin position="6"/>
        <end position="228"/>
    </location>
</feature>
<dbReference type="SMART" id="SM00382">
    <property type="entry name" value="AAA"/>
    <property type="match status" value="1"/>
</dbReference>
<dbReference type="PANTHER" id="PTHR24220">
    <property type="entry name" value="IMPORT ATP-BINDING PROTEIN"/>
    <property type="match status" value="1"/>
</dbReference>
<dbReference type="SUPFAM" id="SSF52540">
    <property type="entry name" value="P-loop containing nucleoside triphosphate hydrolases"/>
    <property type="match status" value="1"/>
</dbReference>
<dbReference type="PROSITE" id="PS50893">
    <property type="entry name" value="ABC_TRANSPORTER_2"/>
    <property type="match status" value="1"/>
</dbReference>
<gene>
    <name evidence="4" type="ORF">AC244_22990</name>
</gene>
<evidence type="ECO:0000313" key="5">
    <source>
        <dbReference type="Proteomes" id="UP000037425"/>
    </source>
</evidence>
<evidence type="ECO:0000256" key="2">
    <source>
        <dbReference type="ARBA" id="ARBA00022840"/>
    </source>
</evidence>
<sequence length="229" mass="23922">MLGLQLAGVDVSFPGLAAPALAIDSLSVTAGSRVALTGASGSGKSTLISILTGLERAGQGRVLWGGVDICALSEGGRDRWRGANIGLVLQDFHLFPGLSALENVLLPARLSGAMTRDVGARAEHLLLRVGLARPTQMIETMSRGEMQRVAIARALLRKPGVVIADEPTASLDSDAGDAVGDLLLELSTESGCTLIVATHELALSRRMDRRIRLAAGRIVEDGVIEERAA</sequence>
<keyword evidence="1" id="KW-0547">Nucleotide-binding</keyword>
<dbReference type="PANTHER" id="PTHR24220:SF659">
    <property type="entry name" value="TRANSPORTER, PUTATIVE-RELATED"/>
    <property type="match status" value="1"/>
</dbReference>
<evidence type="ECO:0000259" key="3">
    <source>
        <dbReference type="PROSITE" id="PS50893"/>
    </source>
</evidence>
<dbReference type="EMBL" id="LGAP01000019">
    <property type="protein sequence ID" value="KOF15404.1"/>
    <property type="molecule type" value="Genomic_DNA"/>
</dbReference>
<dbReference type="InterPro" id="IPR027417">
    <property type="entry name" value="P-loop_NTPase"/>
</dbReference>
<dbReference type="RefSeq" id="WP_053251131.1">
    <property type="nucleotide sequence ID" value="NZ_LGAP01000019.1"/>
</dbReference>
<dbReference type="InterPro" id="IPR015854">
    <property type="entry name" value="ABC_transpr_LolD-like"/>
</dbReference>
<dbReference type="AlphaFoldDB" id="A0A0L8BLI3"/>
<evidence type="ECO:0000313" key="4">
    <source>
        <dbReference type="EMBL" id="KOF15404.1"/>
    </source>
</evidence>
<dbReference type="PATRIC" id="fig|106592.7.peg.2479"/>
<dbReference type="Proteomes" id="UP000037425">
    <property type="component" value="Unassembled WGS sequence"/>
</dbReference>
<dbReference type="OrthoDB" id="9787227at2"/>
<dbReference type="GO" id="GO:0005886">
    <property type="term" value="C:plasma membrane"/>
    <property type="evidence" value="ECO:0007669"/>
    <property type="project" value="TreeGrafter"/>
</dbReference>
<organism evidence="4 5">
    <name type="scientific">Ensifer adhaerens</name>
    <name type="common">Sinorhizobium morelense</name>
    <dbReference type="NCBI Taxonomy" id="106592"/>
    <lineage>
        <taxon>Bacteria</taxon>
        <taxon>Pseudomonadati</taxon>
        <taxon>Pseudomonadota</taxon>
        <taxon>Alphaproteobacteria</taxon>
        <taxon>Hyphomicrobiales</taxon>
        <taxon>Rhizobiaceae</taxon>
        <taxon>Sinorhizobium/Ensifer group</taxon>
        <taxon>Ensifer</taxon>
    </lineage>
</organism>
<comment type="caution">
    <text evidence="4">The sequence shown here is derived from an EMBL/GenBank/DDBJ whole genome shotgun (WGS) entry which is preliminary data.</text>
</comment>